<dbReference type="Proteomes" id="UP000255101">
    <property type="component" value="Unassembled WGS sequence"/>
</dbReference>
<dbReference type="EMBL" id="UGTB01000004">
    <property type="protein sequence ID" value="SUB60816.1"/>
    <property type="molecule type" value="Genomic_DNA"/>
</dbReference>
<sequence>MSGCCTHEVNKDRKLNSKNDKDALIRRLKRIEGQVKGIQSMVDDERYCIDILTQVTAVKSAINAVGVMILENHIKGCLIDAIENQEEDRDALIEELISLIGRYSK</sequence>
<dbReference type="PANTHER" id="PTHR33677">
    <property type="entry name" value="TRANSCRIPTIONAL REPRESSOR FRMR-RELATED"/>
    <property type="match status" value="1"/>
</dbReference>
<evidence type="ECO:0000313" key="4">
    <source>
        <dbReference type="Proteomes" id="UP000255101"/>
    </source>
</evidence>
<gene>
    <name evidence="2" type="primary">csoR</name>
    <name evidence="1" type="ORF">HMPREF3195_00004</name>
    <name evidence="2" type="ORF">NCTC11460_00730</name>
</gene>
<accession>A0A135YZJ0</accession>
<dbReference type="InterPro" id="IPR038390">
    <property type="entry name" value="Metal_Tscrpt_repr_sf"/>
</dbReference>
<organism evidence="1 3">
    <name type="scientific">Peptostreptococcus anaerobius</name>
    <dbReference type="NCBI Taxonomy" id="1261"/>
    <lineage>
        <taxon>Bacteria</taxon>
        <taxon>Bacillati</taxon>
        <taxon>Bacillota</taxon>
        <taxon>Clostridia</taxon>
        <taxon>Peptostreptococcales</taxon>
        <taxon>Peptostreptococcaceae</taxon>
        <taxon>Peptostreptococcus</taxon>
    </lineage>
</organism>
<dbReference type="GO" id="GO:0045892">
    <property type="term" value="P:negative regulation of DNA-templated transcription"/>
    <property type="evidence" value="ECO:0007669"/>
    <property type="project" value="UniProtKB-ARBA"/>
</dbReference>
<reference evidence="1 3" key="1">
    <citation type="submission" date="2016-02" db="EMBL/GenBank/DDBJ databases">
        <authorList>
            <person name="Wen L."/>
            <person name="He K."/>
            <person name="Yang H."/>
        </authorList>
    </citation>
    <scope>NUCLEOTIDE SEQUENCE [LARGE SCALE GENOMIC DNA]</scope>
    <source>
        <strain evidence="1 3">MJR8628A</strain>
    </source>
</reference>
<dbReference type="RefSeq" id="WP_002843807.1">
    <property type="nucleotide sequence ID" value="NZ_CAMPYD010000001.1"/>
</dbReference>
<evidence type="ECO:0000313" key="2">
    <source>
        <dbReference type="EMBL" id="SUB60816.1"/>
    </source>
</evidence>
<dbReference type="STRING" id="1261.HMPREF3195_00004"/>
<dbReference type="PANTHER" id="PTHR33677:SF3">
    <property type="entry name" value="COPPER-SENSING TRANSCRIPTIONAL REPRESSOR RICR"/>
    <property type="match status" value="1"/>
</dbReference>
<name>A0A135YZJ0_9FIRM</name>
<evidence type="ECO:0000313" key="3">
    <source>
        <dbReference type="Proteomes" id="UP000070326"/>
    </source>
</evidence>
<dbReference type="GO" id="GO:0046872">
    <property type="term" value="F:metal ion binding"/>
    <property type="evidence" value="ECO:0007669"/>
    <property type="project" value="InterPro"/>
</dbReference>
<protein>
    <submittedName>
        <fullName evidence="2">Copper-sensitive operon repressor</fullName>
    </submittedName>
    <submittedName>
        <fullName evidence="1">Putative copper-sensing transcriptional repressor CsoR</fullName>
    </submittedName>
</protein>
<evidence type="ECO:0000313" key="1">
    <source>
        <dbReference type="EMBL" id="KXI14815.1"/>
    </source>
</evidence>
<dbReference type="eggNOG" id="COG1937">
    <property type="taxonomic scope" value="Bacteria"/>
</dbReference>
<dbReference type="Pfam" id="PF02583">
    <property type="entry name" value="Trns_repr_metal"/>
    <property type="match status" value="1"/>
</dbReference>
<dbReference type="Gene3D" id="1.20.58.1000">
    <property type="entry name" value="Metal-sensitive repressor, helix protomer"/>
    <property type="match status" value="1"/>
</dbReference>
<dbReference type="PATRIC" id="fig|1261.5.peg.4"/>
<dbReference type="AlphaFoldDB" id="A0A135YZJ0"/>
<dbReference type="InterPro" id="IPR003735">
    <property type="entry name" value="Metal_Tscrpt_repr"/>
</dbReference>
<dbReference type="GeneID" id="79842757"/>
<dbReference type="CDD" id="cd10148">
    <property type="entry name" value="CsoR-like_DUF156"/>
    <property type="match status" value="1"/>
</dbReference>
<proteinExistence type="predicted"/>
<dbReference type="Proteomes" id="UP000070326">
    <property type="component" value="Unassembled WGS sequence"/>
</dbReference>
<dbReference type="EMBL" id="LSQZ01000001">
    <property type="protein sequence ID" value="KXI14815.1"/>
    <property type="molecule type" value="Genomic_DNA"/>
</dbReference>
<reference evidence="2 4" key="2">
    <citation type="submission" date="2018-06" db="EMBL/GenBank/DDBJ databases">
        <authorList>
            <consortium name="Pathogen Informatics"/>
            <person name="Doyle S."/>
        </authorList>
    </citation>
    <scope>NUCLEOTIDE SEQUENCE [LARGE SCALE GENOMIC DNA]</scope>
    <source>
        <strain evidence="2 4">NCTC11460</strain>
    </source>
</reference>
<dbReference type="GO" id="GO:0003677">
    <property type="term" value="F:DNA binding"/>
    <property type="evidence" value="ECO:0007669"/>
    <property type="project" value="InterPro"/>
</dbReference>